<dbReference type="AlphaFoldDB" id="A0A0E9T515"/>
<reference evidence="1" key="1">
    <citation type="submission" date="2014-11" db="EMBL/GenBank/DDBJ databases">
        <authorList>
            <person name="Amaro Gonzalez C."/>
        </authorList>
    </citation>
    <scope>NUCLEOTIDE SEQUENCE</scope>
</reference>
<sequence length="30" mass="3391">MHSLKTCISAVFLMGHLVRNASSKCLQRKM</sequence>
<evidence type="ECO:0000313" key="1">
    <source>
        <dbReference type="EMBL" id="JAH48726.1"/>
    </source>
</evidence>
<name>A0A0E9T515_ANGAN</name>
<reference evidence="1" key="2">
    <citation type="journal article" date="2015" name="Fish Shellfish Immunol.">
        <title>Early steps in the European eel (Anguilla anguilla)-Vibrio vulnificus interaction in the gills: Role of the RtxA13 toxin.</title>
        <authorList>
            <person name="Callol A."/>
            <person name="Pajuelo D."/>
            <person name="Ebbesson L."/>
            <person name="Teles M."/>
            <person name="MacKenzie S."/>
            <person name="Amaro C."/>
        </authorList>
    </citation>
    <scope>NUCLEOTIDE SEQUENCE</scope>
</reference>
<proteinExistence type="predicted"/>
<accession>A0A0E9T515</accession>
<organism evidence="1">
    <name type="scientific">Anguilla anguilla</name>
    <name type="common">European freshwater eel</name>
    <name type="synonym">Muraena anguilla</name>
    <dbReference type="NCBI Taxonomy" id="7936"/>
    <lineage>
        <taxon>Eukaryota</taxon>
        <taxon>Metazoa</taxon>
        <taxon>Chordata</taxon>
        <taxon>Craniata</taxon>
        <taxon>Vertebrata</taxon>
        <taxon>Euteleostomi</taxon>
        <taxon>Actinopterygii</taxon>
        <taxon>Neopterygii</taxon>
        <taxon>Teleostei</taxon>
        <taxon>Anguilliformes</taxon>
        <taxon>Anguillidae</taxon>
        <taxon>Anguilla</taxon>
    </lineage>
</organism>
<protein>
    <submittedName>
        <fullName evidence="1">Uncharacterized protein</fullName>
    </submittedName>
</protein>
<dbReference type="EMBL" id="GBXM01059851">
    <property type="protein sequence ID" value="JAH48726.1"/>
    <property type="molecule type" value="Transcribed_RNA"/>
</dbReference>